<protein>
    <recommendedName>
        <fullName evidence="3">DUF4249 domain-containing protein</fullName>
    </recommendedName>
</protein>
<dbReference type="Pfam" id="PF14054">
    <property type="entry name" value="DUF4249"/>
    <property type="match status" value="1"/>
</dbReference>
<dbReference type="AlphaFoldDB" id="A0A286GLS8"/>
<accession>A0A286GLS8</accession>
<dbReference type="RefSeq" id="WP_097129689.1">
    <property type="nucleotide sequence ID" value="NZ_OCNH01000005.1"/>
</dbReference>
<dbReference type="OrthoDB" id="1115009at2"/>
<gene>
    <name evidence="1" type="ORF">SAMN06269250_5161</name>
</gene>
<dbReference type="InterPro" id="IPR025345">
    <property type="entry name" value="DUF4249"/>
</dbReference>
<reference evidence="2" key="1">
    <citation type="submission" date="2017-09" db="EMBL/GenBank/DDBJ databases">
        <authorList>
            <person name="Varghese N."/>
            <person name="Submissions S."/>
        </authorList>
    </citation>
    <scope>NUCLEOTIDE SEQUENCE [LARGE SCALE GENOMIC DNA]</scope>
    <source>
        <strain evidence="2">DSM 29961</strain>
    </source>
</reference>
<organism evidence="1 2">
    <name type="scientific">Spirosoma fluviale</name>
    <dbReference type="NCBI Taxonomy" id="1597977"/>
    <lineage>
        <taxon>Bacteria</taxon>
        <taxon>Pseudomonadati</taxon>
        <taxon>Bacteroidota</taxon>
        <taxon>Cytophagia</taxon>
        <taxon>Cytophagales</taxon>
        <taxon>Cytophagaceae</taxon>
        <taxon>Spirosoma</taxon>
    </lineage>
</organism>
<keyword evidence="2" id="KW-1185">Reference proteome</keyword>
<proteinExistence type="predicted"/>
<dbReference type="PROSITE" id="PS51257">
    <property type="entry name" value="PROKAR_LIPOPROTEIN"/>
    <property type="match status" value="1"/>
</dbReference>
<dbReference type="Proteomes" id="UP000219452">
    <property type="component" value="Unassembled WGS sequence"/>
</dbReference>
<evidence type="ECO:0000313" key="2">
    <source>
        <dbReference type="Proteomes" id="UP000219452"/>
    </source>
</evidence>
<sequence length="323" mass="35173">MRTNLSLPIGYSALITLLAVIGMFTGCSSLRNEVDPSQLGFAAPKLVVTSYLSPQDTNLAVKVTRSKTVVSDDSLDTGGSNVTNATVTLAEGNRSVTLRYNSPNSPVDSLKQPYYSASARLLPIVAGRTYTLTVVTPNGERATSTCTIPAPVRPTAVTFDSTTENQGRSLLRRYYVLARWQDPPAQANYYQVTGFFQYTTKCDSCGAKQVGATQLSISDDNRGLFSDAGVDGTQMISGKAYVSSTPFTSNQLTNFYGQYRNATVTVNLMSVDQHYYQFQEAVIRQRRVRNNPFAEPVLIPSNIQGGLGCFAGYNNATLILRLR</sequence>
<evidence type="ECO:0000313" key="1">
    <source>
        <dbReference type="EMBL" id="SOD96146.1"/>
    </source>
</evidence>
<evidence type="ECO:0008006" key="3">
    <source>
        <dbReference type="Google" id="ProtNLM"/>
    </source>
</evidence>
<dbReference type="EMBL" id="OCNH01000005">
    <property type="protein sequence ID" value="SOD96146.1"/>
    <property type="molecule type" value="Genomic_DNA"/>
</dbReference>
<name>A0A286GLS8_9BACT</name>